<name>A0ACD3AJ99_9AGAR</name>
<accession>A0ACD3AJ99</accession>
<evidence type="ECO:0000313" key="1">
    <source>
        <dbReference type="EMBL" id="TFK64942.1"/>
    </source>
</evidence>
<organism evidence="1 2">
    <name type="scientific">Pluteus cervinus</name>
    <dbReference type="NCBI Taxonomy" id="181527"/>
    <lineage>
        <taxon>Eukaryota</taxon>
        <taxon>Fungi</taxon>
        <taxon>Dikarya</taxon>
        <taxon>Basidiomycota</taxon>
        <taxon>Agaricomycotina</taxon>
        <taxon>Agaricomycetes</taxon>
        <taxon>Agaricomycetidae</taxon>
        <taxon>Agaricales</taxon>
        <taxon>Pluteineae</taxon>
        <taxon>Pluteaceae</taxon>
        <taxon>Pluteus</taxon>
    </lineage>
</organism>
<keyword evidence="2" id="KW-1185">Reference proteome</keyword>
<sequence>MEPGSSSHLNTPDVPVESVPYVESDEFAEQVQGTIECTSDEDIPTLRWKADELITRLEGDPYDNYVVSDFSVKLSRILRAMVEHAESCSGKPAIIYTCATVVACSRKNGEVDRTIESLLQLAKAWLTHFLFVVRGSLPHPLSTQTPSLGLISAFEMIAATPGVDGGAESCDHTLQLAEKIMRRDGFQCVVNGKRDPRHPDVLADPDNADFVSGNLEAVHILRQVFGEVTKNPHSPPHKSIVSTVKILQNYCGLSNITAENQSLEIDALNNGFILENNAHKAFSAFYWTLVPYEGKNKYKIEVLNRRRAHGLNLPGADIKSRIVEFKDYSGEGLEIPHPRYFRTHAAIASILHASGAGIFLDGLLEKYGYDEDSYSVPSFENLLRRIEIHKLREQLKALR</sequence>
<protein>
    <submittedName>
        <fullName evidence="1">Uncharacterized protein</fullName>
    </submittedName>
</protein>
<proteinExistence type="predicted"/>
<dbReference type="EMBL" id="ML208454">
    <property type="protein sequence ID" value="TFK64942.1"/>
    <property type="molecule type" value="Genomic_DNA"/>
</dbReference>
<reference evidence="1 2" key="1">
    <citation type="journal article" date="2019" name="Nat. Ecol. Evol.">
        <title>Megaphylogeny resolves global patterns of mushroom evolution.</title>
        <authorList>
            <person name="Varga T."/>
            <person name="Krizsan K."/>
            <person name="Foldi C."/>
            <person name="Dima B."/>
            <person name="Sanchez-Garcia M."/>
            <person name="Sanchez-Ramirez S."/>
            <person name="Szollosi G.J."/>
            <person name="Szarkandi J.G."/>
            <person name="Papp V."/>
            <person name="Albert L."/>
            <person name="Andreopoulos W."/>
            <person name="Angelini C."/>
            <person name="Antonin V."/>
            <person name="Barry K.W."/>
            <person name="Bougher N.L."/>
            <person name="Buchanan P."/>
            <person name="Buyck B."/>
            <person name="Bense V."/>
            <person name="Catcheside P."/>
            <person name="Chovatia M."/>
            <person name="Cooper J."/>
            <person name="Damon W."/>
            <person name="Desjardin D."/>
            <person name="Finy P."/>
            <person name="Geml J."/>
            <person name="Haridas S."/>
            <person name="Hughes K."/>
            <person name="Justo A."/>
            <person name="Karasinski D."/>
            <person name="Kautmanova I."/>
            <person name="Kiss B."/>
            <person name="Kocsube S."/>
            <person name="Kotiranta H."/>
            <person name="LaButti K.M."/>
            <person name="Lechner B.E."/>
            <person name="Liimatainen K."/>
            <person name="Lipzen A."/>
            <person name="Lukacs Z."/>
            <person name="Mihaltcheva S."/>
            <person name="Morgado L.N."/>
            <person name="Niskanen T."/>
            <person name="Noordeloos M.E."/>
            <person name="Ohm R.A."/>
            <person name="Ortiz-Santana B."/>
            <person name="Ovrebo C."/>
            <person name="Racz N."/>
            <person name="Riley R."/>
            <person name="Savchenko A."/>
            <person name="Shiryaev A."/>
            <person name="Soop K."/>
            <person name="Spirin V."/>
            <person name="Szebenyi C."/>
            <person name="Tomsovsky M."/>
            <person name="Tulloss R.E."/>
            <person name="Uehling J."/>
            <person name="Grigoriev I.V."/>
            <person name="Vagvolgyi C."/>
            <person name="Papp T."/>
            <person name="Martin F.M."/>
            <person name="Miettinen O."/>
            <person name="Hibbett D.S."/>
            <person name="Nagy L.G."/>
        </authorList>
    </citation>
    <scope>NUCLEOTIDE SEQUENCE [LARGE SCALE GENOMIC DNA]</scope>
    <source>
        <strain evidence="1 2">NL-1719</strain>
    </source>
</reference>
<gene>
    <name evidence="1" type="ORF">BDN72DRAFT_881228</name>
</gene>
<dbReference type="Proteomes" id="UP000308600">
    <property type="component" value="Unassembled WGS sequence"/>
</dbReference>
<evidence type="ECO:0000313" key="2">
    <source>
        <dbReference type="Proteomes" id="UP000308600"/>
    </source>
</evidence>